<keyword evidence="1" id="KW-0547">Nucleotide-binding</keyword>
<dbReference type="InterPro" id="IPR025943">
    <property type="entry name" value="Sigma_54_int_dom_ATP-bd_2"/>
</dbReference>
<dbReference type="PROSITE" id="PS50045">
    <property type="entry name" value="SIGMA54_INTERACT_4"/>
    <property type="match status" value="1"/>
</dbReference>
<dbReference type="PANTHER" id="PTHR32071:SF113">
    <property type="entry name" value="ALGINATE BIOSYNTHESIS TRANSCRIPTIONAL REGULATORY PROTEIN ALGB"/>
    <property type="match status" value="1"/>
</dbReference>
<evidence type="ECO:0000313" key="9">
    <source>
        <dbReference type="EMBL" id="KIX15094.1"/>
    </source>
</evidence>
<feature type="domain" description="Sigma-54 factor interaction" evidence="7">
    <location>
        <begin position="137"/>
        <end position="366"/>
    </location>
</feature>
<evidence type="ECO:0000256" key="2">
    <source>
        <dbReference type="ARBA" id="ARBA00022840"/>
    </source>
</evidence>
<dbReference type="Gene3D" id="1.10.10.60">
    <property type="entry name" value="Homeodomain-like"/>
    <property type="match status" value="1"/>
</dbReference>
<dbReference type="InterPro" id="IPR025944">
    <property type="entry name" value="Sigma_54_int_dom_CS"/>
</dbReference>
<dbReference type="OrthoDB" id="9763792at2"/>
<dbReference type="RefSeq" id="WP_044347006.1">
    <property type="nucleotide sequence ID" value="NZ_AZAC01000004.1"/>
</dbReference>
<dbReference type="GO" id="GO:0003677">
    <property type="term" value="F:DNA binding"/>
    <property type="evidence" value="ECO:0007669"/>
    <property type="project" value="UniProtKB-KW"/>
</dbReference>
<keyword evidence="4" id="KW-0238">DNA-binding</keyword>
<dbReference type="GO" id="GO:0005524">
    <property type="term" value="F:ATP binding"/>
    <property type="evidence" value="ECO:0007669"/>
    <property type="project" value="UniProtKB-KW"/>
</dbReference>
<proteinExistence type="predicted"/>
<dbReference type="Gene3D" id="1.10.8.60">
    <property type="match status" value="1"/>
</dbReference>
<keyword evidence="3" id="KW-0805">Transcription regulation</keyword>
<dbReference type="InterPro" id="IPR009057">
    <property type="entry name" value="Homeodomain-like_sf"/>
</dbReference>
<feature type="domain" description="Response regulatory" evidence="8">
    <location>
        <begin position="3"/>
        <end position="117"/>
    </location>
</feature>
<dbReference type="AlphaFoldDB" id="A0A0D2JAD2"/>
<dbReference type="Gene3D" id="3.40.50.300">
    <property type="entry name" value="P-loop containing nucleotide triphosphate hydrolases"/>
    <property type="match status" value="1"/>
</dbReference>
<gene>
    <name evidence="9" type="ORF">X474_04795</name>
</gene>
<reference evidence="9 10" key="1">
    <citation type="submission" date="2013-11" db="EMBL/GenBank/DDBJ databases">
        <title>Metagenomic analysis of a methanogenic consortium involved in long chain n-alkane degradation.</title>
        <authorList>
            <person name="Davidova I.A."/>
            <person name="Callaghan A.V."/>
            <person name="Wawrik B."/>
            <person name="Pruitt S."/>
            <person name="Marks C."/>
            <person name="Duncan K.E."/>
            <person name="Suflita J.M."/>
        </authorList>
    </citation>
    <scope>NUCLEOTIDE SEQUENCE [LARGE SCALE GENOMIC DNA]</scope>
    <source>
        <strain evidence="9 10">SPR</strain>
    </source>
</reference>
<dbReference type="FunFam" id="3.40.50.300:FF:000006">
    <property type="entry name" value="DNA-binding transcriptional regulator NtrC"/>
    <property type="match status" value="1"/>
</dbReference>
<dbReference type="InterPro" id="IPR001789">
    <property type="entry name" value="Sig_transdc_resp-reg_receiver"/>
</dbReference>
<evidence type="ECO:0000256" key="1">
    <source>
        <dbReference type="ARBA" id="ARBA00022741"/>
    </source>
</evidence>
<dbReference type="GO" id="GO:0000160">
    <property type="term" value="P:phosphorelay signal transduction system"/>
    <property type="evidence" value="ECO:0007669"/>
    <property type="project" value="InterPro"/>
</dbReference>
<dbReference type="Pfam" id="PF00072">
    <property type="entry name" value="Response_reg"/>
    <property type="match status" value="1"/>
</dbReference>
<name>A0A0D2JAD2_9BACT</name>
<dbReference type="Pfam" id="PF25601">
    <property type="entry name" value="AAA_lid_14"/>
    <property type="match status" value="1"/>
</dbReference>
<dbReference type="SUPFAM" id="SSF46689">
    <property type="entry name" value="Homeodomain-like"/>
    <property type="match status" value="1"/>
</dbReference>
<dbReference type="InterPro" id="IPR027417">
    <property type="entry name" value="P-loop_NTPase"/>
</dbReference>
<keyword evidence="6" id="KW-0597">Phosphoprotein</keyword>
<sequence length="477" mass="53244">MGRVLVVDDEPMICRLLKREFEKLGHNVDEAGDLTQAKELAAQIPFEVIYLDVQLPDGNGIMEIPAFLNSLGSPEVIIMTGFGDPDGAELAVKNGVWDYIEKPPNLERLKLALSRALEYRKQKSQAKQPVVLHRGGIIGNSPATRELLDQVALAANTDGSVLITGETGTGKELTAQAIHKNSRRKDNPFVVVDCASLPETLSEGILFGHEKGAFTGADRQRPGLVKQAHTGTLFLDEIGELPPSLQKNLLRVLEERRFRPLGGDSEVQSNFRLVAATNRDLDAMCDQDLFRPDLLYRLKALSITIKPLRKRRQDIKPITLHHGQRLCDQYGLPTKGYSADFFEAMEAYDWPGNIRELVNTLEWTMARAQNEPLLFSMHLPVAVRAQLARQAFSRKKDAAQAPVGAFTPPSLKNVDLDQFPDLKQFRQAVMDQGELFYLNELLEKTGSDLNQCLRISGVARSQFYNKLKRHGLSLKSN</sequence>
<accession>A0A0D2JAD2</accession>
<dbReference type="InterPro" id="IPR003593">
    <property type="entry name" value="AAA+_ATPase"/>
</dbReference>
<dbReference type="InterPro" id="IPR058031">
    <property type="entry name" value="AAA_lid_NorR"/>
</dbReference>
<evidence type="ECO:0000259" key="7">
    <source>
        <dbReference type="PROSITE" id="PS50045"/>
    </source>
</evidence>
<evidence type="ECO:0000256" key="4">
    <source>
        <dbReference type="ARBA" id="ARBA00023125"/>
    </source>
</evidence>
<dbReference type="InParanoid" id="A0A0D2JAD2"/>
<dbReference type="InterPro" id="IPR011006">
    <property type="entry name" value="CheY-like_superfamily"/>
</dbReference>
<organism evidence="9 10">
    <name type="scientific">Dethiosulfatarculus sandiegensis</name>
    <dbReference type="NCBI Taxonomy" id="1429043"/>
    <lineage>
        <taxon>Bacteria</taxon>
        <taxon>Pseudomonadati</taxon>
        <taxon>Thermodesulfobacteriota</taxon>
        <taxon>Desulfarculia</taxon>
        <taxon>Desulfarculales</taxon>
        <taxon>Desulfarculaceae</taxon>
        <taxon>Dethiosulfatarculus</taxon>
    </lineage>
</organism>
<evidence type="ECO:0000256" key="5">
    <source>
        <dbReference type="ARBA" id="ARBA00023163"/>
    </source>
</evidence>
<comment type="caution">
    <text evidence="9">The sequence shown here is derived from an EMBL/GenBank/DDBJ whole genome shotgun (WGS) entry which is preliminary data.</text>
</comment>
<dbReference type="SMART" id="SM00382">
    <property type="entry name" value="AAA"/>
    <property type="match status" value="1"/>
</dbReference>
<dbReference type="SMART" id="SM00448">
    <property type="entry name" value="REC"/>
    <property type="match status" value="1"/>
</dbReference>
<dbReference type="PROSITE" id="PS00688">
    <property type="entry name" value="SIGMA54_INTERACT_3"/>
    <property type="match status" value="1"/>
</dbReference>
<dbReference type="GO" id="GO:0006355">
    <property type="term" value="P:regulation of DNA-templated transcription"/>
    <property type="evidence" value="ECO:0007669"/>
    <property type="project" value="InterPro"/>
</dbReference>
<evidence type="ECO:0000313" key="10">
    <source>
        <dbReference type="Proteomes" id="UP000032233"/>
    </source>
</evidence>
<keyword evidence="2" id="KW-0067">ATP-binding</keyword>
<dbReference type="STRING" id="1429043.X474_04795"/>
<evidence type="ECO:0000256" key="3">
    <source>
        <dbReference type="ARBA" id="ARBA00023015"/>
    </source>
</evidence>
<dbReference type="PROSITE" id="PS50110">
    <property type="entry name" value="RESPONSE_REGULATORY"/>
    <property type="match status" value="1"/>
</dbReference>
<dbReference type="SUPFAM" id="SSF52540">
    <property type="entry name" value="P-loop containing nucleoside triphosphate hydrolases"/>
    <property type="match status" value="1"/>
</dbReference>
<dbReference type="SUPFAM" id="SSF52172">
    <property type="entry name" value="CheY-like"/>
    <property type="match status" value="1"/>
</dbReference>
<dbReference type="CDD" id="cd00009">
    <property type="entry name" value="AAA"/>
    <property type="match status" value="1"/>
</dbReference>
<dbReference type="PROSITE" id="PS00676">
    <property type="entry name" value="SIGMA54_INTERACT_2"/>
    <property type="match status" value="1"/>
</dbReference>
<evidence type="ECO:0000256" key="6">
    <source>
        <dbReference type="PROSITE-ProRule" id="PRU00169"/>
    </source>
</evidence>
<keyword evidence="10" id="KW-1185">Reference proteome</keyword>
<dbReference type="Proteomes" id="UP000032233">
    <property type="component" value="Unassembled WGS sequence"/>
</dbReference>
<dbReference type="PATRIC" id="fig|1429043.3.peg.1023"/>
<keyword evidence="5" id="KW-0804">Transcription</keyword>
<evidence type="ECO:0000259" key="8">
    <source>
        <dbReference type="PROSITE" id="PS50110"/>
    </source>
</evidence>
<protein>
    <submittedName>
        <fullName evidence="9">Fis family transcriptional regulator</fullName>
    </submittedName>
</protein>
<feature type="modified residue" description="4-aspartylphosphate" evidence="6">
    <location>
        <position position="52"/>
    </location>
</feature>
<dbReference type="PANTHER" id="PTHR32071">
    <property type="entry name" value="TRANSCRIPTIONAL REGULATORY PROTEIN"/>
    <property type="match status" value="1"/>
</dbReference>
<dbReference type="Pfam" id="PF00158">
    <property type="entry name" value="Sigma54_activat"/>
    <property type="match status" value="1"/>
</dbReference>
<dbReference type="InterPro" id="IPR002078">
    <property type="entry name" value="Sigma_54_int"/>
</dbReference>
<dbReference type="EMBL" id="AZAC01000004">
    <property type="protein sequence ID" value="KIX15094.1"/>
    <property type="molecule type" value="Genomic_DNA"/>
</dbReference>
<dbReference type="Gene3D" id="3.40.50.2300">
    <property type="match status" value="1"/>
</dbReference>